<evidence type="ECO:0000313" key="3">
    <source>
        <dbReference type="Proteomes" id="UP000824469"/>
    </source>
</evidence>
<keyword evidence="3" id="KW-1185">Reference proteome</keyword>
<protein>
    <submittedName>
        <fullName evidence="2">Uncharacterized protein</fullName>
    </submittedName>
</protein>
<evidence type="ECO:0000313" key="2">
    <source>
        <dbReference type="EMBL" id="KAH9288011.1"/>
    </source>
</evidence>
<dbReference type="Proteomes" id="UP000824469">
    <property type="component" value="Unassembled WGS sequence"/>
</dbReference>
<reference evidence="2 3" key="1">
    <citation type="journal article" date="2021" name="Nat. Plants">
        <title>The Taxus genome provides insights into paclitaxel biosynthesis.</title>
        <authorList>
            <person name="Xiong X."/>
            <person name="Gou J."/>
            <person name="Liao Q."/>
            <person name="Li Y."/>
            <person name="Zhou Q."/>
            <person name="Bi G."/>
            <person name="Li C."/>
            <person name="Du R."/>
            <person name="Wang X."/>
            <person name="Sun T."/>
            <person name="Guo L."/>
            <person name="Liang H."/>
            <person name="Lu P."/>
            <person name="Wu Y."/>
            <person name="Zhang Z."/>
            <person name="Ro D.K."/>
            <person name="Shang Y."/>
            <person name="Huang S."/>
            <person name="Yan J."/>
        </authorList>
    </citation>
    <scope>NUCLEOTIDE SEQUENCE [LARGE SCALE GENOMIC DNA]</scope>
    <source>
        <strain evidence="2">Ta-2019</strain>
    </source>
</reference>
<feature type="non-terminal residue" evidence="2">
    <location>
        <position position="69"/>
    </location>
</feature>
<evidence type="ECO:0000256" key="1">
    <source>
        <dbReference type="SAM" id="MobiDB-lite"/>
    </source>
</evidence>
<feature type="region of interest" description="Disordered" evidence="1">
    <location>
        <begin position="1"/>
        <end position="20"/>
    </location>
</feature>
<sequence length="69" mass="7485">MFPVPLEPPNPVELEQPIPPDPPPVVGVGLEDVLPYAPIVVLYWTPTVCEVVPLPEVNPTFCADDAPEK</sequence>
<dbReference type="EMBL" id="JAHRHJ020003813">
    <property type="protein sequence ID" value="KAH9288011.1"/>
    <property type="molecule type" value="Genomic_DNA"/>
</dbReference>
<comment type="caution">
    <text evidence="2">The sequence shown here is derived from an EMBL/GenBank/DDBJ whole genome shotgun (WGS) entry which is preliminary data.</text>
</comment>
<gene>
    <name evidence="2" type="ORF">KI387_032128</name>
</gene>
<proteinExistence type="predicted"/>
<name>A0AA38F3M9_TAXCH</name>
<accession>A0AA38F3M9</accession>
<dbReference type="AlphaFoldDB" id="A0AA38F3M9"/>
<organism evidence="2 3">
    <name type="scientific">Taxus chinensis</name>
    <name type="common">Chinese yew</name>
    <name type="synonym">Taxus wallichiana var. chinensis</name>
    <dbReference type="NCBI Taxonomy" id="29808"/>
    <lineage>
        <taxon>Eukaryota</taxon>
        <taxon>Viridiplantae</taxon>
        <taxon>Streptophyta</taxon>
        <taxon>Embryophyta</taxon>
        <taxon>Tracheophyta</taxon>
        <taxon>Spermatophyta</taxon>
        <taxon>Pinopsida</taxon>
        <taxon>Pinidae</taxon>
        <taxon>Conifers II</taxon>
        <taxon>Cupressales</taxon>
        <taxon>Taxaceae</taxon>
        <taxon>Taxus</taxon>
    </lineage>
</organism>